<name>A0A2P8DVG7_9BACT</name>
<accession>A0A2P8DVG7</accession>
<comment type="caution">
    <text evidence="1">The sequence shown here is derived from an EMBL/GenBank/DDBJ whole genome shotgun (WGS) entry which is preliminary data.</text>
</comment>
<reference evidence="1 2" key="1">
    <citation type="submission" date="2018-03" db="EMBL/GenBank/DDBJ databases">
        <title>Genomic Encyclopedia of Archaeal and Bacterial Type Strains, Phase II (KMG-II): from individual species to whole genera.</title>
        <authorList>
            <person name="Goeker M."/>
        </authorList>
    </citation>
    <scope>NUCLEOTIDE SEQUENCE [LARGE SCALE GENOMIC DNA]</scope>
    <source>
        <strain evidence="1 2">DSM 28057</strain>
    </source>
</reference>
<organism evidence="1 2">
    <name type="scientific">Cecembia rubra</name>
    <dbReference type="NCBI Taxonomy" id="1485585"/>
    <lineage>
        <taxon>Bacteria</taxon>
        <taxon>Pseudomonadati</taxon>
        <taxon>Bacteroidota</taxon>
        <taxon>Cytophagia</taxon>
        <taxon>Cytophagales</taxon>
        <taxon>Cyclobacteriaceae</taxon>
        <taxon>Cecembia</taxon>
    </lineage>
</organism>
<evidence type="ECO:0000313" key="2">
    <source>
        <dbReference type="Proteomes" id="UP000240708"/>
    </source>
</evidence>
<protein>
    <submittedName>
        <fullName evidence="1">Uncharacterized protein</fullName>
    </submittedName>
</protein>
<keyword evidence="2" id="KW-1185">Reference proteome</keyword>
<dbReference type="Proteomes" id="UP000240708">
    <property type="component" value="Unassembled WGS sequence"/>
</dbReference>
<dbReference type="EMBL" id="PYGF01000014">
    <property type="protein sequence ID" value="PSL01210.1"/>
    <property type="molecule type" value="Genomic_DNA"/>
</dbReference>
<sequence length="44" mass="5261">MLKKSRKTGLRMEKAGRHLNCKLPKKSDSLKIERILEFKLYEKD</sequence>
<gene>
    <name evidence="1" type="ORF">CLV48_11412</name>
</gene>
<proteinExistence type="predicted"/>
<evidence type="ECO:0000313" key="1">
    <source>
        <dbReference type="EMBL" id="PSL01210.1"/>
    </source>
</evidence>
<dbReference type="AlphaFoldDB" id="A0A2P8DVG7"/>